<evidence type="ECO:0000256" key="5">
    <source>
        <dbReference type="PROSITE-ProRule" id="PRU00409"/>
    </source>
</evidence>
<dbReference type="Gene3D" id="3.40.50.261">
    <property type="entry name" value="Succinyl-CoA synthetase domains"/>
    <property type="match status" value="2"/>
</dbReference>
<dbReference type="Pfam" id="PF13380">
    <property type="entry name" value="CoA_binding_2"/>
    <property type="match status" value="1"/>
</dbReference>
<protein>
    <submittedName>
        <fullName evidence="7">Acyl-CoA synthetase (NDP forming)</fullName>
    </submittedName>
</protein>
<keyword evidence="2 5" id="KW-0547">Nucleotide-binding</keyword>
<dbReference type="Gene3D" id="3.30.1490.20">
    <property type="entry name" value="ATP-grasp fold, A domain"/>
    <property type="match status" value="1"/>
</dbReference>
<dbReference type="SUPFAM" id="SSF51735">
    <property type="entry name" value="NAD(P)-binding Rossmann-fold domains"/>
    <property type="match status" value="1"/>
</dbReference>
<dbReference type="Gene3D" id="3.40.50.720">
    <property type="entry name" value="NAD(P)-binding Rossmann-like Domain"/>
    <property type="match status" value="1"/>
</dbReference>
<evidence type="ECO:0000256" key="1">
    <source>
        <dbReference type="ARBA" id="ARBA00022598"/>
    </source>
</evidence>
<evidence type="ECO:0000313" key="8">
    <source>
        <dbReference type="Proteomes" id="UP000318307"/>
    </source>
</evidence>
<gene>
    <name evidence="7" type="ORF">LZ24_02146</name>
</gene>
<reference evidence="7 8" key="1">
    <citation type="submission" date="2019-07" db="EMBL/GenBank/DDBJ databases">
        <title>Genome sequencing of 100 strains of the haloalkaliphilic chemolithoautotrophic sulfur-oxidizing bacterium Thioalkalivibrio.</title>
        <authorList>
            <person name="Muyzer G."/>
        </authorList>
    </citation>
    <scope>NUCLEOTIDE SEQUENCE [LARGE SCALE GENOMIC DNA]</scope>
    <source>
        <strain evidence="7 8">ASO4-4</strain>
    </source>
</reference>
<comment type="caution">
    <text evidence="7">The sequence shown here is derived from an EMBL/GenBank/DDBJ whole genome shotgun (WGS) entry which is preliminary data.</text>
</comment>
<dbReference type="PANTHER" id="PTHR43334:SF1">
    <property type="entry name" value="3-HYDROXYPROPIONATE--COA LIGASE [ADP-FORMING]"/>
    <property type="match status" value="1"/>
</dbReference>
<dbReference type="Gene3D" id="3.30.470.20">
    <property type="entry name" value="ATP-grasp fold, B domain"/>
    <property type="match status" value="1"/>
</dbReference>
<dbReference type="SUPFAM" id="SSF56059">
    <property type="entry name" value="Glutathione synthetase ATP-binding domain-like"/>
    <property type="match status" value="1"/>
</dbReference>
<dbReference type="Proteomes" id="UP000318307">
    <property type="component" value="Unassembled WGS sequence"/>
</dbReference>
<evidence type="ECO:0000256" key="4">
    <source>
        <dbReference type="ARBA" id="ARBA00060888"/>
    </source>
</evidence>
<dbReference type="OrthoDB" id="9791027at2"/>
<dbReference type="GO" id="GO:0005524">
    <property type="term" value="F:ATP binding"/>
    <property type="evidence" value="ECO:0007669"/>
    <property type="project" value="UniProtKB-UniRule"/>
</dbReference>
<dbReference type="Pfam" id="PF13607">
    <property type="entry name" value="Succ_CoA_lig"/>
    <property type="match status" value="1"/>
</dbReference>
<dbReference type="InterPro" id="IPR036291">
    <property type="entry name" value="NAD(P)-bd_dom_sf"/>
</dbReference>
<dbReference type="InterPro" id="IPR003781">
    <property type="entry name" value="CoA-bd"/>
</dbReference>
<dbReference type="SUPFAM" id="SSF52210">
    <property type="entry name" value="Succinyl-CoA synthetase domains"/>
    <property type="match status" value="2"/>
</dbReference>
<dbReference type="EMBL" id="VLLC01000016">
    <property type="protein sequence ID" value="TWI70726.1"/>
    <property type="molecule type" value="Genomic_DNA"/>
</dbReference>
<dbReference type="GO" id="GO:0016874">
    <property type="term" value="F:ligase activity"/>
    <property type="evidence" value="ECO:0007669"/>
    <property type="project" value="UniProtKB-KW"/>
</dbReference>
<name>A0A562RQU4_9BACT</name>
<keyword evidence="3 5" id="KW-0067">ATP-binding</keyword>
<dbReference type="RefSeq" id="WP_144685273.1">
    <property type="nucleotide sequence ID" value="NZ_VLLC01000016.1"/>
</dbReference>
<dbReference type="InterPro" id="IPR032875">
    <property type="entry name" value="Succ_CoA_lig_flav_dom"/>
</dbReference>
<evidence type="ECO:0000313" key="7">
    <source>
        <dbReference type="EMBL" id="TWI70726.1"/>
    </source>
</evidence>
<dbReference type="PANTHER" id="PTHR43334">
    <property type="entry name" value="ACETATE--COA LIGASE [ADP-FORMING]"/>
    <property type="match status" value="1"/>
</dbReference>
<dbReference type="InterPro" id="IPR011761">
    <property type="entry name" value="ATP-grasp"/>
</dbReference>
<dbReference type="InterPro" id="IPR051538">
    <property type="entry name" value="Acyl-CoA_Synth/Transferase"/>
</dbReference>
<dbReference type="PROSITE" id="PS50975">
    <property type="entry name" value="ATP_GRASP"/>
    <property type="match status" value="1"/>
</dbReference>
<keyword evidence="8" id="KW-1185">Reference proteome</keyword>
<evidence type="ECO:0000256" key="3">
    <source>
        <dbReference type="ARBA" id="ARBA00022840"/>
    </source>
</evidence>
<feature type="domain" description="ATP-grasp" evidence="6">
    <location>
        <begin position="493"/>
        <end position="529"/>
    </location>
</feature>
<dbReference type="InterPro" id="IPR013815">
    <property type="entry name" value="ATP_grasp_subdomain_1"/>
</dbReference>
<sequence>MEKMFNPESIAILGLSAKEGNIPRLILDNLLRWGYKGRIFGVHPDGSETQVSGISMYQNVEELPIIPDLAVLLIPARYVPGMVEACGRFGIRRLALLSGGFNELGEEGERLASTALAHAKTYGIRFIGPNCLALANTANGMCLPFVPIHKPPVGGFSMISQSGGLGIFQWNHLRNENVGLAKFASIGNKLDISEIEVLEYLGKDPDTRVIGMYLESVADGRALVEAARKIDKPILIYKASVTQAGQQAAMSHTAALASDEAVMDSAFKDAGIIRIHHFEDFINVIKAFELPPLRGNRLMVMSPIGGGCVMMADNCEKNGFVMADPGKAFYEDMQKRGNAGIIQFSNPLDLGDVYDMKHYAPIFHGVMHSDGVDGAVYLNQWPDMPKTDERDVFTRLFHTDVSREVIGAVRSSGKPMGAVLWGSSPTLDKIKRHLGYPLFNTPEGMIYGLAMQRDFHAKRLALEAEGSLPPAVCNDEVNRILEKYTGDTGEDFLEVLAAHGIATPENRMARSEGEAVTAADAMGYPVVLKLVSPDALHKSDVGGVKVGLADAAAVSKAFGEIRDSLKTHLPHARFEGVRVVAMADEGHDMFVGASQDASFGPVVFFGYGGVFLGVFKDVDNLICPTTAKKVEERLSSLKSHDLLQGARGGLKVDTLAFCQLIEKVSTLVAAHPEISELDLNPVRIFKDGSVMALDVRARIER</sequence>
<comment type="similarity">
    <text evidence="4">In the N-terminal section; belongs to the acetate CoA ligase alpha subunit family.</text>
</comment>
<keyword evidence="1" id="KW-0436">Ligase</keyword>
<evidence type="ECO:0000259" key="6">
    <source>
        <dbReference type="PROSITE" id="PS50975"/>
    </source>
</evidence>
<dbReference type="AlphaFoldDB" id="A0A562RQU4"/>
<dbReference type="Pfam" id="PF13549">
    <property type="entry name" value="ATP-grasp_5"/>
    <property type="match status" value="1"/>
</dbReference>
<accession>A0A562RQU4</accession>
<dbReference type="GO" id="GO:0046872">
    <property type="term" value="F:metal ion binding"/>
    <property type="evidence" value="ECO:0007669"/>
    <property type="project" value="InterPro"/>
</dbReference>
<evidence type="ECO:0000256" key="2">
    <source>
        <dbReference type="ARBA" id="ARBA00022741"/>
    </source>
</evidence>
<dbReference type="SMART" id="SM00881">
    <property type="entry name" value="CoA_binding"/>
    <property type="match status" value="1"/>
</dbReference>
<organism evidence="7 8">
    <name type="scientific">Desulfobotulus alkaliphilus</name>
    <dbReference type="NCBI Taxonomy" id="622671"/>
    <lineage>
        <taxon>Bacteria</taxon>
        <taxon>Pseudomonadati</taxon>
        <taxon>Thermodesulfobacteriota</taxon>
        <taxon>Desulfobacteria</taxon>
        <taxon>Desulfobacterales</taxon>
        <taxon>Desulfobacteraceae</taxon>
        <taxon>Desulfobotulus</taxon>
    </lineage>
</organism>
<dbReference type="InterPro" id="IPR016102">
    <property type="entry name" value="Succinyl-CoA_synth-like"/>
</dbReference>
<proteinExistence type="inferred from homology"/>
<dbReference type="FunFam" id="3.30.1490.20:FF:000020">
    <property type="entry name" value="Protein lysine acetyltransferase"/>
    <property type="match status" value="1"/>
</dbReference>